<reference evidence="2" key="1">
    <citation type="submission" date="2016-11" db="EMBL/GenBank/DDBJ databases">
        <authorList>
            <person name="Varghese N."/>
            <person name="Submissions S."/>
        </authorList>
    </citation>
    <scope>NUCLEOTIDE SEQUENCE [LARGE SCALE GENOMIC DNA]</scope>
    <source>
        <strain evidence="2">DSM 19055</strain>
    </source>
</reference>
<gene>
    <name evidence="1" type="ORF">SAMN05421866_2709</name>
</gene>
<dbReference type="AlphaFoldDB" id="A0A1M5SBX5"/>
<keyword evidence="2" id="KW-1185">Reference proteome</keyword>
<sequence length="105" mass="12457">MNDLIYNTVKEYDPKLKDFEISHSNYPLILDDLITLYKGRNKMAKDEKIKELTSKVLINLLLLKEKAVEYVKFVVVRNDSISRLFVFDVDYSEIFFDFTLPKNEI</sequence>
<dbReference type="EMBL" id="FQWT01000003">
    <property type="protein sequence ID" value="SHH35979.1"/>
    <property type="molecule type" value="Genomic_DNA"/>
</dbReference>
<dbReference type="OrthoDB" id="1259524at2"/>
<proteinExistence type="predicted"/>
<dbReference type="RefSeq" id="WP_073063638.1">
    <property type="nucleotide sequence ID" value="NZ_FQWT01000003.1"/>
</dbReference>
<accession>A0A1M5SBX5</accession>
<dbReference type="Proteomes" id="UP000184047">
    <property type="component" value="Unassembled WGS sequence"/>
</dbReference>
<organism evidence="1 2">
    <name type="scientific">Chryseobacterium oranimense</name>
    <dbReference type="NCBI Taxonomy" id="421058"/>
    <lineage>
        <taxon>Bacteria</taxon>
        <taxon>Pseudomonadati</taxon>
        <taxon>Bacteroidota</taxon>
        <taxon>Flavobacteriia</taxon>
        <taxon>Flavobacteriales</taxon>
        <taxon>Weeksellaceae</taxon>
        <taxon>Chryseobacterium group</taxon>
        <taxon>Chryseobacterium</taxon>
    </lineage>
</organism>
<dbReference type="STRING" id="421058.SAMN05421866_2709"/>
<evidence type="ECO:0000313" key="1">
    <source>
        <dbReference type="EMBL" id="SHH35979.1"/>
    </source>
</evidence>
<protein>
    <submittedName>
        <fullName evidence="1">Uncharacterized protein</fullName>
    </submittedName>
</protein>
<evidence type="ECO:0000313" key="2">
    <source>
        <dbReference type="Proteomes" id="UP000184047"/>
    </source>
</evidence>
<name>A0A1M5SBX5_9FLAO</name>